<keyword evidence="6 8" id="KW-0472">Membrane</keyword>
<dbReference type="GO" id="GO:0005886">
    <property type="term" value="C:plasma membrane"/>
    <property type="evidence" value="ECO:0007669"/>
    <property type="project" value="UniProtKB-SubCell"/>
</dbReference>
<feature type="transmembrane region" description="Helical" evidence="8">
    <location>
        <begin position="1821"/>
        <end position="1843"/>
    </location>
</feature>
<feature type="transmembrane region" description="Helical" evidence="8">
    <location>
        <begin position="883"/>
        <end position="900"/>
    </location>
</feature>
<organism evidence="9 10">
    <name type="scientific">Tenebrio molitor</name>
    <name type="common">Yellow mealworm beetle</name>
    <dbReference type="NCBI Taxonomy" id="7067"/>
    <lineage>
        <taxon>Eukaryota</taxon>
        <taxon>Metazoa</taxon>
        <taxon>Ecdysozoa</taxon>
        <taxon>Arthropoda</taxon>
        <taxon>Hexapoda</taxon>
        <taxon>Insecta</taxon>
        <taxon>Pterygota</taxon>
        <taxon>Neoptera</taxon>
        <taxon>Endopterygota</taxon>
        <taxon>Coleoptera</taxon>
        <taxon>Polyphaga</taxon>
        <taxon>Cucujiformia</taxon>
        <taxon>Tenebrionidae</taxon>
        <taxon>Tenebrio</taxon>
    </lineage>
</organism>
<feature type="transmembrane region" description="Helical" evidence="8">
    <location>
        <begin position="229"/>
        <end position="249"/>
    </location>
</feature>
<reference evidence="9" key="1">
    <citation type="journal article" date="2020" name="J Insects Food Feed">
        <title>The yellow mealworm (Tenebrio molitor) genome: a resource for the emerging insects as food and feed industry.</title>
        <authorList>
            <person name="Eriksson T."/>
            <person name="Andere A."/>
            <person name="Kelstrup H."/>
            <person name="Emery V."/>
            <person name="Picard C."/>
        </authorList>
    </citation>
    <scope>NUCLEOTIDE SEQUENCE</scope>
    <source>
        <strain evidence="9">Stoneville</strain>
        <tissue evidence="9">Whole head</tissue>
    </source>
</reference>
<accession>A0A8J6HP35</accession>
<feature type="transmembrane region" description="Helical" evidence="8">
    <location>
        <begin position="182"/>
        <end position="209"/>
    </location>
</feature>
<dbReference type="Proteomes" id="UP000719412">
    <property type="component" value="Unassembled WGS sequence"/>
</dbReference>
<feature type="transmembrane region" description="Helical" evidence="8">
    <location>
        <begin position="131"/>
        <end position="151"/>
    </location>
</feature>
<gene>
    <name evidence="9" type="ORF">GEV33_005310</name>
</gene>
<evidence type="ECO:0000313" key="9">
    <source>
        <dbReference type="EMBL" id="KAH0817481.1"/>
    </source>
</evidence>
<evidence type="ECO:0000256" key="5">
    <source>
        <dbReference type="ARBA" id="ARBA00022989"/>
    </source>
</evidence>
<keyword evidence="7" id="KW-0675">Receptor</keyword>
<sequence length="1964" mass="224267">MVREGRQEFSDWVTLLFFLVTAITVVIFIDVARKWPPLMEKWTDLDLAMGSYSFPSGLRKKLKLVTVAILGAAIVEHALFIAVVFKSCGRGDSFMDSMDRYFQFRFDYVFTLITYNALNTIFKILNLFSTISWNFMDLFIILMSLCLFSRFKQVSQNIHFLTTKHVADEYVWRKVRQDYAHLILLCEALDGVMSSIVMVSFGNNIFVVLVQLFNTLQNPPRYGVLDKTYYVYSFAFLITRISAVALYAANINSESKKPRYYLNTLPHYVYNVEIERLLYQTKFNAAALTGHKVFRVTRSLILRITVAIVSYELVLVQYLRLKVEMAPAAIWEVDIGRRNGLSGRLAGGDPTLGPSGGVELSNPSSGSLPIYGPIPFHAGVTLCSPSSMKIQPTHDKNMKLKEPTKVTNQEILMSSKEKSFSDKHNSHKSFCKMLILAQVFGFLPAQGVTGPNFRSLHFTWKSARVVYAILTILGATFVTVMQLYKVFGKGLDLMEANRLFFHCSGALAGCLFLNLAKKWPALMKDWGNVELSMLSYGWPAGLNRKLNILLVAFMGTALIEYIFGQSNKVDLSLECNNSTADAFTYFFRNMSFSHIFVLMDYDIVKGLILEAINLQLTFIWTYNDLFVMFISTALAYRFKQITARIKSVADAKITAEIIWKNLREDYTRLCRLCRTVDEVIAYIVLLTFASDLFFILVQLFNSLKHMRNNWERLYFYWSFGLLIFRTICLCLFGAKVNDESTKPLLVLTSVSSSVYNLEIQRFIQQIVAIQVAITGKHFFSITRGLILSIAGAIVTYELVLIQFNGKKYNSHKSFGKMLILAQIFGFLPVQGISGPDFRSSHFSWKSIRVMYAVLTILGTTFITVMQLYKISGKSFDLHEANRLFFYCSGIIAGCLFLNLAKNWPALMKAWEKLELSMLSYGWPDGLNRKLNILLTVFMVAALIEYIFGQTNKADLSLRCNNSSADAFTYFFKNMSFSHIFVLMDYDVVKGLILEAINLQITFIWTYNDLFVMFISTALAYRLKQITARIKSVADAKTDNEVTWKNLREDYNRVCKFCRTVDEEISYIVLLTFASDLFFILVQLFNSLKQMRSNWERFCLPITMKTTRTTNLKILTLPKEKRFLEKYNSHTSFSKMLILVQTFGFFPVQGISGPDFRSLNFTWKSVRVVYAVLTILGSTFITVMQLYKIVGKGLDLREAFRFSINFSGLISGCLFLNLAKNWPVLMKNWSTVDLSMLNYGWPAVLNRKLNILVAVFMGAALIEYILGQTDKLVLSLECNNTTADAITYFFRNMSYSHIFMLMDYDIVKGLILEGINLQLTFIWTYNDLFIMFLSTALAYRFRQITTKIQSVSDAKVGNEITWKKLREDYDKLCRFCKALDEQISYIVLLAFASDLFFILVQLCSSLKRMRNNWERFYFYWSFGLLILRTVCLCLIGAKVNDESIKPLPILNSVPSDIYNIEIQRLIQQIASTPVAITGKNIFSITKGLILSIAGAIVTYELVLVQFNGNALNGAPESTGRCPDYVYHSPTTMKIEPLDKTSKMEKPMTPVNRESATLPKVKTSLENHNSHKSFSKMLILAQVFGFLPAQGILGPDFRSLHFTWKSARVGYTVLTILGATFISGMQLYKIFAKGLDLMEANRFFFNFSGVIAGCLFLNLARNWPVLMKDWGTVELSMLSYGWPAGLNRKLNILLVVFVTMALIEYILVQSNKLVLSLECNNSTADAFTYFFGNMSYSHIFTLLDYDVIKGIVLQLINFQLTFIWTYNDLFVMLISTALACRFSQITARIQSVADAKIDTEIIWKNLREDYNRLCRLCRRVDEVISYIVLLTFASDLFFILVQLFNSLKQMRNDLERLYFYWSFGLLILRTVCLCLFGAKVNDESTKPILILNSVPSNVYNLEIQRFIQQIGTSEVAITGKNFFSITRGLILSIAGAIVTYELVLIQFNDSLLTSTPEDTGSCPVYV</sequence>
<feature type="transmembrane region" description="Helical" evidence="8">
    <location>
        <begin position="1855"/>
        <end position="1876"/>
    </location>
</feature>
<feature type="transmembrane region" description="Helical" evidence="8">
    <location>
        <begin position="616"/>
        <end position="636"/>
    </location>
</feature>
<keyword evidence="3" id="KW-1003">Cell membrane</keyword>
<dbReference type="Pfam" id="PF06151">
    <property type="entry name" value="Trehalose_recp"/>
    <property type="match status" value="5"/>
</dbReference>
<feature type="transmembrane region" description="Helical" evidence="8">
    <location>
        <begin position="12"/>
        <end position="32"/>
    </location>
</feature>
<feature type="transmembrane region" description="Helical" evidence="8">
    <location>
        <begin position="1416"/>
        <end position="1436"/>
    </location>
</feature>
<evidence type="ECO:0000256" key="6">
    <source>
        <dbReference type="ARBA" id="ARBA00023136"/>
    </source>
</evidence>
<feature type="transmembrane region" description="Helical" evidence="8">
    <location>
        <begin position="1135"/>
        <end position="1155"/>
    </location>
</feature>
<feature type="transmembrane region" description="Helical" evidence="8">
    <location>
        <begin position="64"/>
        <end position="85"/>
    </location>
</feature>
<feature type="transmembrane region" description="Helical" evidence="8">
    <location>
        <begin position="1167"/>
        <end position="1186"/>
    </location>
</feature>
<feature type="transmembrane region" description="Helical" evidence="8">
    <location>
        <begin position="813"/>
        <end position="829"/>
    </location>
</feature>
<feature type="transmembrane region" description="Helical" evidence="8">
    <location>
        <begin position="713"/>
        <end position="734"/>
    </location>
</feature>
<feature type="transmembrane region" description="Helical" evidence="8">
    <location>
        <begin position="106"/>
        <end position="125"/>
    </location>
</feature>
<evidence type="ECO:0000256" key="4">
    <source>
        <dbReference type="ARBA" id="ARBA00022692"/>
    </source>
</evidence>
<comment type="similarity">
    <text evidence="2">Belongs to the insect chemoreceptor superfamily. Gustatory receptor (GR) family. Gr5a subfamily.</text>
</comment>
<reference evidence="9" key="2">
    <citation type="submission" date="2021-08" db="EMBL/GenBank/DDBJ databases">
        <authorList>
            <person name="Eriksson T."/>
        </authorList>
    </citation>
    <scope>NUCLEOTIDE SEQUENCE</scope>
    <source>
        <strain evidence="9">Stoneville</strain>
        <tissue evidence="9">Whole head</tissue>
    </source>
</reference>
<feature type="transmembrane region" description="Helical" evidence="8">
    <location>
        <begin position="465"/>
        <end position="487"/>
    </location>
</feature>
<dbReference type="GO" id="GO:0008527">
    <property type="term" value="F:taste receptor activity"/>
    <property type="evidence" value="ECO:0007669"/>
    <property type="project" value="InterPro"/>
</dbReference>
<keyword evidence="5 8" id="KW-1133">Transmembrane helix</keyword>
<evidence type="ECO:0000256" key="1">
    <source>
        <dbReference type="ARBA" id="ARBA00004651"/>
    </source>
</evidence>
<evidence type="ECO:0000313" key="10">
    <source>
        <dbReference type="Proteomes" id="UP000719412"/>
    </source>
</evidence>
<feature type="transmembrane region" description="Helical" evidence="8">
    <location>
        <begin position="679"/>
        <end position="701"/>
    </location>
</feature>
<feature type="transmembrane region" description="Helical" evidence="8">
    <location>
        <begin position="1927"/>
        <end position="1945"/>
    </location>
</feature>
<proteinExistence type="inferred from homology"/>
<feature type="transmembrane region" description="Helical" evidence="8">
    <location>
        <begin position="781"/>
        <end position="801"/>
    </location>
</feature>
<feature type="transmembrane region" description="Helical" evidence="8">
    <location>
        <begin position="1248"/>
        <end position="1266"/>
    </location>
</feature>
<keyword evidence="4 8" id="KW-0812">Transmembrane</keyword>
<feature type="transmembrane region" description="Helical" evidence="8">
    <location>
        <begin position="1688"/>
        <end position="1706"/>
    </location>
</feature>
<feature type="transmembrane region" description="Helical" evidence="8">
    <location>
        <begin position="1382"/>
        <end position="1401"/>
    </location>
</feature>
<feature type="transmembrane region" description="Helical" evidence="8">
    <location>
        <begin position="546"/>
        <end position="563"/>
    </location>
</feature>
<protein>
    <recommendedName>
        <fullName evidence="11">Gustatory receptor</fullName>
    </recommendedName>
</protein>
<feature type="transmembrane region" description="Helical" evidence="8">
    <location>
        <begin position="1641"/>
        <end position="1658"/>
    </location>
</feature>
<evidence type="ECO:0000256" key="8">
    <source>
        <dbReference type="SAM" id="Phobius"/>
    </source>
</evidence>
<feature type="transmembrane region" description="Helical" evidence="8">
    <location>
        <begin position="930"/>
        <end position="948"/>
    </location>
</feature>
<keyword evidence="10" id="KW-1185">Reference proteome</keyword>
<feature type="transmembrane region" description="Helical" evidence="8">
    <location>
        <begin position="1064"/>
        <end position="1084"/>
    </location>
</feature>
<feature type="transmembrane region" description="Helical" evidence="8">
    <location>
        <begin position="849"/>
        <end position="871"/>
    </location>
</feature>
<name>A0A8J6HP35_TENMO</name>
<feature type="transmembrane region" description="Helical" evidence="8">
    <location>
        <begin position="1319"/>
        <end position="1338"/>
    </location>
</feature>
<dbReference type="PANTHER" id="PTHR21421:SF29">
    <property type="entry name" value="GUSTATORY RECEPTOR 5A FOR TREHALOSE-RELATED"/>
    <property type="match status" value="1"/>
</dbReference>
<evidence type="ECO:0000256" key="2">
    <source>
        <dbReference type="ARBA" id="ARBA00005327"/>
    </source>
</evidence>
<dbReference type="GO" id="GO:0050916">
    <property type="term" value="P:sensory perception of sweet taste"/>
    <property type="evidence" value="ECO:0007669"/>
    <property type="project" value="UniProtKB-ARBA"/>
</dbReference>
<evidence type="ECO:0008006" key="11">
    <source>
        <dbReference type="Google" id="ProtNLM"/>
    </source>
</evidence>
<dbReference type="EMBL" id="JABDTM020019395">
    <property type="protein sequence ID" value="KAH0817481.1"/>
    <property type="molecule type" value="Genomic_DNA"/>
</dbReference>
<dbReference type="InterPro" id="IPR009318">
    <property type="entry name" value="Gustatory_rcpt"/>
</dbReference>
<evidence type="ECO:0000256" key="7">
    <source>
        <dbReference type="ARBA" id="ARBA00023170"/>
    </source>
</evidence>
<feature type="transmembrane region" description="Helical" evidence="8">
    <location>
        <begin position="1198"/>
        <end position="1218"/>
    </location>
</feature>
<evidence type="ECO:0000256" key="3">
    <source>
        <dbReference type="ARBA" id="ARBA00022475"/>
    </source>
</evidence>
<comment type="caution">
    <text evidence="9">The sequence shown here is derived from an EMBL/GenBank/DDBJ whole genome shotgun (WGS) entry which is preliminary data.</text>
</comment>
<feature type="transmembrane region" description="Helical" evidence="8">
    <location>
        <begin position="1607"/>
        <end position="1629"/>
    </location>
</feature>
<feature type="transmembrane region" description="Helical" evidence="8">
    <location>
        <begin position="499"/>
        <end position="516"/>
    </location>
</feature>
<comment type="subcellular location">
    <subcellularLocation>
        <location evidence="1">Cell membrane</location>
        <topology evidence="1">Multi-pass membrane protein</topology>
    </subcellularLocation>
</comment>
<feature type="transmembrane region" description="Helical" evidence="8">
    <location>
        <begin position="1000"/>
        <end position="1020"/>
    </location>
</feature>
<dbReference type="PANTHER" id="PTHR21421">
    <property type="entry name" value="GUSTATORY RECEPTOR"/>
    <property type="match status" value="1"/>
</dbReference>
<feature type="transmembrane region" description="Helical" evidence="8">
    <location>
        <begin position="1575"/>
        <end position="1595"/>
    </location>
</feature>